<sequence length="414" mass="48193">MKKVVDFFRSIASSQQYTRVVNPTATTYLRTKRWRPWTILKWAILMGGLSVLTFFIVCDLQLNIRIYLRNWISHADEAYYEPLGGCFRSLPDDSPYIHGNQNYIHDLTPGIGLLDDFDCYDFASTIQSTPKEDTTSDSSSLTNNNQSAATSPMIYHAYWRADIAPVGPKQLATLRSFFATQNVNNSVIYLWSNGDLSTSPVIKDIKARVGDRLQTKLYEPKELSKGSPMEDSPHLSFKDTSGYLDGDLIRLLVIYKYGGMWFDMDSLFIRDMSPLFEREWLQQWDCFLPNGFPFNGAFMRFNKHSPYLCEMLTEMARGPLPRPNTIDWGGYMYYKVYRRLLHNNIRPWSVLPWCFTDSMVCAPSNSMPNAFVETDFSKRRLLQTFAYHWHNQWKKEPGSLFRFLEDRHKNVTGW</sequence>
<evidence type="ECO:0008006" key="5">
    <source>
        <dbReference type="Google" id="ProtNLM"/>
    </source>
</evidence>
<dbReference type="Proteomes" id="UP000193560">
    <property type="component" value="Unassembled WGS sequence"/>
</dbReference>
<dbReference type="Pfam" id="PF04488">
    <property type="entry name" value="Gly_transf_sug"/>
    <property type="match status" value="1"/>
</dbReference>
<dbReference type="SUPFAM" id="SSF53448">
    <property type="entry name" value="Nucleotide-diphospho-sugar transferases"/>
    <property type="match status" value="1"/>
</dbReference>
<dbReference type="GO" id="GO:0016020">
    <property type="term" value="C:membrane"/>
    <property type="evidence" value="ECO:0007669"/>
    <property type="project" value="GOC"/>
</dbReference>
<dbReference type="GO" id="GO:0016758">
    <property type="term" value="F:hexosyltransferase activity"/>
    <property type="evidence" value="ECO:0007669"/>
    <property type="project" value="TreeGrafter"/>
</dbReference>
<comment type="similarity">
    <text evidence="1">Belongs to the glycosyltransferase 32 family.</text>
</comment>
<protein>
    <recommendedName>
        <fullName evidence="5">Nucleotide-diphospho-sugar transferase</fullName>
    </recommendedName>
</protein>
<evidence type="ECO:0000256" key="2">
    <source>
        <dbReference type="SAM" id="Phobius"/>
    </source>
</evidence>
<dbReference type="PANTHER" id="PTHR12042:SF21">
    <property type="entry name" value="ALPHA1,4-GALACTOSYLTRANSFERASE 1-RELATED"/>
    <property type="match status" value="1"/>
</dbReference>
<dbReference type="EMBL" id="MCGE01000004">
    <property type="protein sequence ID" value="ORZ22358.1"/>
    <property type="molecule type" value="Genomic_DNA"/>
</dbReference>
<reference evidence="3 4" key="1">
    <citation type="submission" date="2016-07" db="EMBL/GenBank/DDBJ databases">
        <title>Pervasive Adenine N6-methylation of Active Genes in Fungi.</title>
        <authorList>
            <consortium name="DOE Joint Genome Institute"/>
            <person name="Mondo S.J."/>
            <person name="Dannebaum R.O."/>
            <person name="Kuo R.C."/>
            <person name="Labutti K."/>
            <person name="Haridas S."/>
            <person name="Kuo A."/>
            <person name="Salamov A."/>
            <person name="Ahrendt S.R."/>
            <person name="Lipzen A."/>
            <person name="Sullivan W."/>
            <person name="Andreopoulos W.B."/>
            <person name="Clum A."/>
            <person name="Lindquist E."/>
            <person name="Daum C."/>
            <person name="Ramamoorthy G.K."/>
            <person name="Gryganskyi A."/>
            <person name="Culley D."/>
            <person name="Magnuson J.K."/>
            <person name="James T.Y."/>
            <person name="O'Malley M.A."/>
            <person name="Stajich J.E."/>
            <person name="Spatafora J.W."/>
            <person name="Visel A."/>
            <person name="Grigoriev I.V."/>
        </authorList>
    </citation>
    <scope>NUCLEOTIDE SEQUENCE [LARGE SCALE GENOMIC DNA]</scope>
    <source>
        <strain evidence="3 4">NRRL 1336</strain>
    </source>
</reference>
<name>A0A1X2IU88_9FUNG</name>
<organism evidence="3 4">
    <name type="scientific">Absidia repens</name>
    <dbReference type="NCBI Taxonomy" id="90262"/>
    <lineage>
        <taxon>Eukaryota</taxon>
        <taxon>Fungi</taxon>
        <taxon>Fungi incertae sedis</taxon>
        <taxon>Mucoromycota</taxon>
        <taxon>Mucoromycotina</taxon>
        <taxon>Mucoromycetes</taxon>
        <taxon>Mucorales</taxon>
        <taxon>Cunninghamellaceae</taxon>
        <taxon>Absidia</taxon>
    </lineage>
</organism>
<comment type="caution">
    <text evidence="3">The sequence shown here is derived from an EMBL/GenBank/DDBJ whole genome shotgun (WGS) entry which is preliminary data.</text>
</comment>
<accession>A0A1X2IU88</accession>
<evidence type="ECO:0000313" key="3">
    <source>
        <dbReference type="EMBL" id="ORZ22358.1"/>
    </source>
</evidence>
<dbReference type="InterPro" id="IPR051981">
    <property type="entry name" value="Glycosyltransf_32"/>
</dbReference>
<proteinExistence type="inferred from homology"/>
<dbReference type="PANTHER" id="PTHR12042">
    <property type="entry name" value="LACTOSYLCERAMIDE 4-ALPHA-GALACTOSYLTRANSFERASE ALPHA- 1,4-GALACTOSYLTRANSFERASE"/>
    <property type="match status" value="1"/>
</dbReference>
<dbReference type="Gene3D" id="3.90.550.20">
    <property type="match status" value="1"/>
</dbReference>
<dbReference type="AlphaFoldDB" id="A0A1X2IU88"/>
<dbReference type="InterPro" id="IPR029044">
    <property type="entry name" value="Nucleotide-diphossugar_trans"/>
</dbReference>
<dbReference type="InterPro" id="IPR007577">
    <property type="entry name" value="GlycoTrfase_DXD_sugar-bd_CS"/>
</dbReference>
<keyword evidence="2" id="KW-1133">Transmembrane helix</keyword>
<evidence type="ECO:0000313" key="4">
    <source>
        <dbReference type="Proteomes" id="UP000193560"/>
    </source>
</evidence>
<feature type="transmembrane region" description="Helical" evidence="2">
    <location>
        <begin position="39"/>
        <end position="57"/>
    </location>
</feature>
<dbReference type="GO" id="GO:0006688">
    <property type="term" value="P:glycosphingolipid biosynthetic process"/>
    <property type="evidence" value="ECO:0007669"/>
    <property type="project" value="TreeGrafter"/>
</dbReference>
<keyword evidence="2" id="KW-0472">Membrane</keyword>
<dbReference type="OrthoDB" id="409543at2759"/>
<evidence type="ECO:0000256" key="1">
    <source>
        <dbReference type="ARBA" id="ARBA00009003"/>
    </source>
</evidence>
<keyword evidence="2" id="KW-0812">Transmembrane</keyword>
<gene>
    <name evidence="3" type="ORF">BCR42DRAFT_406013</name>
</gene>
<keyword evidence="4" id="KW-1185">Reference proteome</keyword>